<dbReference type="OrthoDB" id="2189687at2"/>
<evidence type="ECO:0000313" key="2">
    <source>
        <dbReference type="EMBL" id="TLQ49178.1"/>
    </source>
</evidence>
<accession>A0A5R9ENG7</accession>
<name>A0A5R9ENG7_9LACT</name>
<reference evidence="2 3" key="1">
    <citation type="submission" date="2019-05" db="EMBL/GenBank/DDBJ databases">
        <title>The metagenome of a microbial culture collection derived from dairy environment covers the genomic content of the human microbiome.</title>
        <authorList>
            <person name="Roder T."/>
            <person name="Wuthrich D."/>
            <person name="Sattari Z."/>
            <person name="Von Ah U."/>
            <person name="Bar C."/>
            <person name="Ronchi F."/>
            <person name="Macpherson A.J."/>
            <person name="Ganal-Vonarburg S.C."/>
            <person name="Bruggmann R."/>
            <person name="Vergeres G."/>
        </authorList>
    </citation>
    <scope>NUCLEOTIDE SEQUENCE [LARGE SCALE GENOMIC DNA]</scope>
    <source>
        <strain evidence="2 3">FAM 24227</strain>
    </source>
</reference>
<dbReference type="Pfam" id="PF00583">
    <property type="entry name" value="Acetyltransf_1"/>
    <property type="match status" value="1"/>
</dbReference>
<sequence>MLISSKNKNEKIILGLLSYTYDDEKANLSEMSNLLESYREDPNFDILLYKNDESDNFIGLICIEKNTLESQNEDTPSSTTIIIHRIAVVPSFRDEGIGYKMYELLRKQHPNATVIGSMNTVDILAKWSTKYNQSL</sequence>
<dbReference type="Proteomes" id="UP000306420">
    <property type="component" value="Unassembled WGS sequence"/>
</dbReference>
<keyword evidence="2" id="KW-0808">Transferase</keyword>
<protein>
    <submittedName>
        <fullName evidence="2">GNAT family N-acetyltransferase</fullName>
    </submittedName>
</protein>
<gene>
    <name evidence="2" type="ORF">FEZ33_01960</name>
</gene>
<dbReference type="AlphaFoldDB" id="A0A5R9ENG7"/>
<dbReference type="RefSeq" id="WP_138403709.1">
    <property type="nucleotide sequence ID" value="NZ_VBSP01000003.1"/>
</dbReference>
<feature type="domain" description="N-acetyltransferase" evidence="1">
    <location>
        <begin position="32"/>
        <end position="108"/>
    </location>
</feature>
<dbReference type="EMBL" id="VBSP01000003">
    <property type="protein sequence ID" value="TLQ49178.1"/>
    <property type="molecule type" value="Genomic_DNA"/>
</dbReference>
<evidence type="ECO:0000313" key="3">
    <source>
        <dbReference type="Proteomes" id="UP000306420"/>
    </source>
</evidence>
<dbReference type="InterPro" id="IPR016181">
    <property type="entry name" value="Acyl_CoA_acyltransferase"/>
</dbReference>
<dbReference type="Gene3D" id="3.40.630.30">
    <property type="match status" value="1"/>
</dbReference>
<proteinExistence type="predicted"/>
<comment type="caution">
    <text evidence="2">The sequence shown here is derived from an EMBL/GenBank/DDBJ whole genome shotgun (WGS) entry which is preliminary data.</text>
</comment>
<evidence type="ECO:0000259" key="1">
    <source>
        <dbReference type="Pfam" id="PF00583"/>
    </source>
</evidence>
<dbReference type="GO" id="GO:0016747">
    <property type="term" value="F:acyltransferase activity, transferring groups other than amino-acyl groups"/>
    <property type="evidence" value="ECO:0007669"/>
    <property type="project" value="InterPro"/>
</dbReference>
<organism evidence="2 3">
    <name type="scientific">Ruoffia tabacinasalis</name>
    <dbReference type="NCBI Taxonomy" id="87458"/>
    <lineage>
        <taxon>Bacteria</taxon>
        <taxon>Bacillati</taxon>
        <taxon>Bacillota</taxon>
        <taxon>Bacilli</taxon>
        <taxon>Lactobacillales</taxon>
        <taxon>Aerococcaceae</taxon>
        <taxon>Ruoffia</taxon>
    </lineage>
</organism>
<dbReference type="SUPFAM" id="SSF55729">
    <property type="entry name" value="Acyl-CoA N-acyltransferases (Nat)"/>
    <property type="match status" value="1"/>
</dbReference>
<dbReference type="InterPro" id="IPR000182">
    <property type="entry name" value="GNAT_dom"/>
</dbReference>